<evidence type="ECO:0000313" key="2">
    <source>
        <dbReference type="EMBL" id="KAK2103167.1"/>
    </source>
</evidence>
<gene>
    <name evidence="2" type="ORF">P7K49_017023</name>
</gene>
<proteinExistence type="predicted"/>
<dbReference type="EMBL" id="JASSZA010000008">
    <property type="protein sequence ID" value="KAK2103167.1"/>
    <property type="molecule type" value="Genomic_DNA"/>
</dbReference>
<feature type="region of interest" description="Disordered" evidence="1">
    <location>
        <begin position="1"/>
        <end position="114"/>
    </location>
</feature>
<name>A0ABQ9V1R4_SAGOE</name>
<feature type="compositionally biased region" description="Pro residues" evidence="1">
    <location>
        <begin position="62"/>
        <end position="77"/>
    </location>
</feature>
<evidence type="ECO:0000313" key="3">
    <source>
        <dbReference type="Proteomes" id="UP001266305"/>
    </source>
</evidence>
<comment type="caution">
    <text evidence="2">The sequence shown here is derived from an EMBL/GenBank/DDBJ whole genome shotgun (WGS) entry which is preliminary data.</text>
</comment>
<sequence>MWPFSGLCLDPSASGPTDGMRTSSIRAPAPAAPRARIRALTLPEQTDDPCAAGPARSRPLSPQAPPRPRPQATPPRAFPSAAGGTRTQRGAVESPICVDGGGARASQGVDPIQL</sequence>
<feature type="compositionally biased region" description="Low complexity" evidence="1">
    <location>
        <begin position="21"/>
        <end position="43"/>
    </location>
</feature>
<evidence type="ECO:0000256" key="1">
    <source>
        <dbReference type="SAM" id="MobiDB-lite"/>
    </source>
</evidence>
<accession>A0ABQ9V1R4</accession>
<dbReference type="Proteomes" id="UP001266305">
    <property type="component" value="Unassembled WGS sequence"/>
</dbReference>
<reference evidence="2 3" key="1">
    <citation type="submission" date="2023-05" db="EMBL/GenBank/DDBJ databases">
        <title>B98-5 Cell Line De Novo Hybrid Assembly: An Optical Mapping Approach.</title>
        <authorList>
            <person name="Kananen K."/>
            <person name="Auerbach J.A."/>
            <person name="Kautto E."/>
            <person name="Blachly J.S."/>
        </authorList>
    </citation>
    <scope>NUCLEOTIDE SEQUENCE [LARGE SCALE GENOMIC DNA]</scope>
    <source>
        <strain evidence="2">B95-8</strain>
        <tissue evidence="2">Cell line</tissue>
    </source>
</reference>
<protein>
    <submittedName>
        <fullName evidence="2">Uncharacterized protein</fullName>
    </submittedName>
</protein>
<keyword evidence="3" id="KW-1185">Reference proteome</keyword>
<organism evidence="2 3">
    <name type="scientific">Saguinus oedipus</name>
    <name type="common">Cotton-top tamarin</name>
    <name type="synonym">Oedipomidas oedipus</name>
    <dbReference type="NCBI Taxonomy" id="9490"/>
    <lineage>
        <taxon>Eukaryota</taxon>
        <taxon>Metazoa</taxon>
        <taxon>Chordata</taxon>
        <taxon>Craniata</taxon>
        <taxon>Vertebrata</taxon>
        <taxon>Euteleostomi</taxon>
        <taxon>Mammalia</taxon>
        <taxon>Eutheria</taxon>
        <taxon>Euarchontoglires</taxon>
        <taxon>Primates</taxon>
        <taxon>Haplorrhini</taxon>
        <taxon>Platyrrhini</taxon>
        <taxon>Cebidae</taxon>
        <taxon>Callitrichinae</taxon>
        <taxon>Saguinus</taxon>
    </lineage>
</organism>